<organism evidence="2 3">
    <name type="scientific">Steinernema carpocapsae</name>
    <name type="common">Entomopathogenic nematode</name>
    <dbReference type="NCBI Taxonomy" id="34508"/>
    <lineage>
        <taxon>Eukaryota</taxon>
        <taxon>Metazoa</taxon>
        <taxon>Ecdysozoa</taxon>
        <taxon>Nematoda</taxon>
        <taxon>Chromadorea</taxon>
        <taxon>Rhabditida</taxon>
        <taxon>Tylenchina</taxon>
        <taxon>Panagrolaimomorpha</taxon>
        <taxon>Strongyloidoidea</taxon>
        <taxon>Steinernematidae</taxon>
        <taxon>Steinernema</taxon>
    </lineage>
</organism>
<comment type="caution">
    <text evidence="2">The sequence shown here is derived from an EMBL/GenBank/DDBJ whole genome shotgun (WGS) entry which is preliminary data.</text>
</comment>
<keyword evidence="1" id="KW-0812">Transmembrane</keyword>
<feature type="transmembrane region" description="Helical" evidence="1">
    <location>
        <begin position="14"/>
        <end position="31"/>
    </location>
</feature>
<keyword evidence="1" id="KW-1133">Transmembrane helix</keyword>
<keyword evidence="1" id="KW-0472">Membrane</keyword>
<reference evidence="2 3" key="1">
    <citation type="journal article" date="2015" name="Genome Biol.">
        <title>Comparative genomics of Steinernema reveals deeply conserved gene regulatory networks.</title>
        <authorList>
            <person name="Dillman A.R."/>
            <person name="Macchietto M."/>
            <person name="Porter C.F."/>
            <person name="Rogers A."/>
            <person name="Williams B."/>
            <person name="Antoshechkin I."/>
            <person name="Lee M.M."/>
            <person name="Goodwin Z."/>
            <person name="Lu X."/>
            <person name="Lewis E.E."/>
            <person name="Goodrich-Blair H."/>
            <person name="Stock S.P."/>
            <person name="Adams B.J."/>
            <person name="Sternberg P.W."/>
            <person name="Mortazavi A."/>
        </authorList>
    </citation>
    <scope>NUCLEOTIDE SEQUENCE [LARGE SCALE GENOMIC DNA]</scope>
    <source>
        <strain evidence="2 3">ALL</strain>
    </source>
</reference>
<dbReference type="OrthoDB" id="5860261at2759"/>
<dbReference type="Proteomes" id="UP000298663">
    <property type="component" value="Chromosome X"/>
</dbReference>
<sequence>MVFLINTKMTIQQLYYHRAIIVGTLLAQLIVDELYHVRDLPVTLSNFITIMIIYVMVRGNDETQLTVEKHRFNKNRLKSCWKVFTLTILSTFRIALNSMLRDSACQDNLHKTDMCTGTLLSLFMSYVVMMLSFSDNWLMLCFFTHEEPVVIQRRVEPQPAPAA</sequence>
<gene>
    <name evidence="2" type="ORF">L596_001621</name>
</gene>
<reference evidence="2 3" key="2">
    <citation type="journal article" date="2019" name="G3 (Bethesda)">
        <title>Hybrid Assembly of the Genome of the Entomopathogenic Nematode Steinernema carpocapsae Identifies the X-Chromosome.</title>
        <authorList>
            <person name="Serra L."/>
            <person name="Macchietto M."/>
            <person name="Macias-Munoz A."/>
            <person name="McGill C.J."/>
            <person name="Rodriguez I.M."/>
            <person name="Rodriguez B."/>
            <person name="Murad R."/>
            <person name="Mortazavi A."/>
        </authorList>
    </citation>
    <scope>NUCLEOTIDE SEQUENCE [LARGE SCALE GENOMIC DNA]</scope>
    <source>
        <strain evidence="2 3">ALL</strain>
    </source>
</reference>
<feature type="transmembrane region" description="Helical" evidence="1">
    <location>
        <begin position="120"/>
        <end position="144"/>
    </location>
</feature>
<dbReference type="EMBL" id="AZBU02000001">
    <property type="protein sequence ID" value="TMS33941.1"/>
    <property type="molecule type" value="Genomic_DNA"/>
</dbReference>
<accession>A0A4U8UMA1</accession>
<evidence type="ECO:0000313" key="3">
    <source>
        <dbReference type="Proteomes" id="UP000298663"/>
    </source>
</evidence>
<feature type="transmembrane region" description="Helical" evidence="1">
    <location>
        <begin position="80"/>
        <end position="100"/>
    </location>
</feature>
<dbReference type="AlphaFoldDB" id="A0A4U8UMA1"/>
<name>A0A4U8UMA1_STECR</name>
<protein>
    <submittedName>
        <fullName evidence="2">Uncharacterized protein</fullName>
    </submittedName>
</protein>
<proteinExistence type="predicted"/>
<feature type="transmembrane region" description="Helical" evidence="1">
    <location>
        <begin position="43"/>
        <end position="59"/>
    </location>
</feature>
<evidence type="ECO:0000313" key="2">
    <source>
        <dbReference type="EMBL" id="TMS33941.1"/>
    </source>
</evidence>
<evidence type="ECO:0000256" key="1">
    <source>
        <dbReference type="SAM" id="Phobius"/>
    </source>
</evidence>
<keyword evidence="3" id="KW-1185">Reference proteome</keyword>
<dbReference type="EMBL" id="CM016762">
    <property type="protein sequence ID" value="TMS33941.1"/>
    <property type="molecule type" value="Genomic_DNA"/>
</dbReference>